<gene>
    <name evidence="1" type="ORF">DCO56_27595</name>
</gene>
<dbReference type="AlphaFoldDB" id="A0A363NKB6"/>
<accession>A0A363NKB6</accession>
<comment type="caution">
    <text evidence="1">The sequence shown here is derived from an EMBL/GenBank/DDBJ whole genome shotgun (WGS) entry which is preliminary data.</text>
</comment>
<keyword evidence="2" id="KW-1185">Reference proteome</keyword>
<name>A0A363NKB6_9SPHI</name>
<evidence type="ECO:0000313" key="1">
    <source>
        <dbReference type="EMBL" id="PUV21214.1"/>
    </source>
</evidence>
<evidence type="ECO:0000313" key="2">
    <source>
        <dbReference type="Proteomes" id="UP000250831"/>
    </source>
</evidence>
<dbReference type="Proteomes" id="UP000250831">
    <property type="component" value="Unassembled WGS sequence"/>
</dbReference>
<organism evidence="1 2">
    <name type="scientific">Sphingobacterium athyrii</name>
    <dbReference type="NCBI Taxonomy" id="2152717"/>
    <lineage>
        <taxon>Bacteria</taxon>
        <taxon>Pseudomonadati</taxon>
        <taxon>Bacteroidota</taxon>
        <taxon>Sphingobacteriia</taxon>
        <taxon>Sphingobacteriales</taxon>
        <taxon>Sphingobacteriaceae</taxon>
        <taxon>Sphingobacterium</taxon>
    </lineage>
</organism>
<sequence>MNLQTIFLYFLLFGFASCQQTIQSNSQNIPTKDSAVNNQNRQVAESPRIVKPLLDTSTYANPRTEETANQQRQQLVKLADEGLFEKLHLKLLKDLAENQKNYFESHTNLDLLAHTNGDIFGNKENDVAYVVYDKEKHQIEIILFDQQSKRFKTLYRDVHVSNLLQQSDCYYTNGTIDYSIAAELIYQEDYIRSSQSNYLIDDKAFSIDDISKNNNIDLKRGCLSKDFSKNSMANTLCIPTSSVYANYQCLKYNKTKEIFEIYFSQEFAD</sequence>
<dbReference type="OrthoDB" id="700190at2"/>
<proteinExistence type="predicted"/>
<dbReference type="EMBL" id="QCXX01000011">
    <property type="protein sequence ID" value="PUV21214.1"/>
    <property type="molecule type" value="Genomic_DNA"/>
</dbReference>
<reference evidence="1 2" key="1">
    <citation type="submission" date="2018-04" db="EMBL/GenBank/DDBJ databases">
        <title>Sphingobacterium sp. M46 Genome.</title>
        <authorList>
            <person name="Cheng J."/>
            <person name="Li Y."/>
        </authorList>
    </citation>
    <scope>NUCLEOTIDE SEQUENCE [LARGE SCALE GENOMIC DNA]</scope>
    <source>
        <strain evidence="1 2">M46</strain>
    </source>
</reference>
<protein>
    <submittedName>
        <fullName evidence="1">Uncharacterized protein</fullName>
    </submittedName>
</protein>
<dbReference type="RefSeq" id="WP_108636912.1">
    <property type="nucleotide sequence ID" value="NZ_QCXX01000011.1"/>
</dbReference>